<sequence>MLSDLKFLSRTAPDFTTFQQHRLKPCYYRTSITMRSSYHSNANSDLNLLRTWLIAKNPTILQYFYNLRRKRNRSTDTPSTEGLVPPPELKAGINVEIADSDDVLGSERVQAAERNRVLNSRPFSFFELYDLHWSPKATDSWRLQRCRELLPLLQACYWILNSCTFEFTRGYRFGYCLTKFDRIHRKCNKRLADMLSTASSVRYCCMMVKDVLETIGQRTNFSYAVSSALLECHIDAECLLRKGISMMMKWITLRNYIEAFSFDWQRYIAPKNGHERTVLEDEPYYQKLFDYCLFYRSKREWAWGVFVKLSGLEGLDAYVDEYFIERFYVALEKNPDGLGFKDWVGEDGRSKCPAPPIVTITELQFLNKHTKYDQ</sequence>
<evidence type="ECO:0000313" key="2">
    <source>
        <dbReference type="Proteomes" id="UP000275078"/>
    </source>
</evidence>
<reference evidence="1 2" key="1">
    <citation type="journal article" date="2018" name="Nat. Ecol. Evol.">
        <title>Pezizomycetes genomes reveal the molecular basis of ectomycorrhizal truffle lifestyle.</title>
        <authorList>
            <person name="Murat C."/>
            <person name="Payen T."/>
            <person name="Noel B."/>
            <person name="Kuo A."/>
            <person name="Morin E."/>
            <person name="Chen J."/>
            <person name="Kohler A."/>
            <person name="Krizsan K."/>
            <person name="Balestrini R."/>
            <person name="Da Silva C."/>
            <person name="Montanini B."/>
            <person name="Hainaut M."/>
            <person name="Levati E."/>
            <person name="Barry K.W."/>
            <person name="Belfiori B."/>
            <person name="Cichocki N."/>
            <person name="Clum A."/>
            <person name="Dockter R.B."/>
            <person name="Fauchery L."/>
            <person name="Guy J."/>
            <person name="Iotti M."/>
            <person name="Le Tacon F."/>
            <person name="Lindquist E.A."/>
            <person name="Lipzen A."/>
            <person name="Malagnac F."/>
            <person name="Mello A."/>
            <person name="Molinier V."/>
            <person name="Miyauchi S."/>
            <person name="Poulain J."/>
            <person name="Riccioni C."/>
            <person name="Rubini A."/>
            <person name="Sitrit Y."/>
            <person name="Splivallo R."/>
            <person name="Traeger S."/>
            <person name="Wang M."/>
            <person name="Zifcakova L."/>
            <person name="Wipf D."/>
            <person name="Zambonelli A."/>
            <person name="Paolocci F."/>
            <person name="Nowrousian M."/>
            <person name="Ottonello S."/>
            <person name="Baldrian P."/>
            <person name="Spatafora J.W."/>
            <person name="Henrissat B."/>
            <person name="Nagy L.G."/>
            <person name="Aury J.M."/>
            <person name="Wincker P."/>
            <person name="Grigoriev I.V."/>
            <person name="Bonfante P."/>
            <person name="Martin F.M."/>
        </authorList>
    </citation>
    <scope>NUCLEOTIDE SEQUENCE [LARGE SCALE GENOMIC DNA]</scope>
    <source>
        <strain evidence="1 2">RN42</strain>
    </source>
</reference>
<organism evidence="1 2">
    <name type="scientific">Ascobolus immersus RN42</name>
    <dbReference type="NCBI Taxonomy" id="1160509"/>
    <lineage>
        <taxon>Eukaryota</taxon>
        <taxon>Fungi</taxon>
        <taxon>Dikarya</taxon>
        <taxon>Ascomycota</taxon>
        <taxon>Pezizomycotina</taxon>
        <taxon>Pezizomycetes</taxon>
        <taxon>Pezizales</taxon>
        <taxon>Ascobolaceae</taxon>
        <taxon>Ascobolus</taxon>
    </lineage>
</organism>
<keyword evidence="2" id="KW-1185">Reference proteome</keyword>
<dbReference type="Proteomes" id="UP000275078">
    <property type="component" value="Unassembled WGS sequence"/>
</dbReference>
<proteinExistence type="predicted"/>
<evidence type="ECO:0000313" key="1">
    <source>
        <dbReference type="EMBL" id="RPA81015.1"/>
    </source>
</evidence>
<name>A0A3N4I4J2_ASCIM</name>
<accession>A0A3N4I4J2</accession>
<dbReference type="AlphaFoldDB" id="A0A3N4I4J2"/>
<protein>
    <submittedName>
        <fullName evidence="1">Uncharacterized protein</fullName>
    </submittedName>
</protein>
<gene>
    <name evidence="1" type="ORF">BJ508DRAFT_118262</name>
</gene>
<dbReference type="EMBL" id="ML119683">
    <property type="protein sequence ID" value="RPA81015.1"/>
    <property type="molecule type" value="Genomic_DNA"/>
</dbReference>